<dbReference type="PANTHER" id="PTHR34035">
    <property type="entry name" value="TESTIS-EXPRESSED PROTEIN 47"/>
    <property type="match status" value="1"/>
</dbReference>
<feature type="compositionally biased region" description="Low complexity" evidence="1">
    <location>
        <begin position="288"/>
        <end position="297"/>
    </location>
</feature>
<feature type="compositionally biased region" description="Low complexity" evidence="1">
    <location>
        <begin position="130"/>
        <end position="145"/>
    </location>
</feature>
<gene>
    <name evidence="2" type="primary">PLEST001657</name>
    <name evidence="2" type="ORF">PLESTB_000832200</name>
</gene>
<dbReference type="Proteomes" id="UP001165080">
    <property type="component" value="Unassembled WGS sequence"/>
</dbReference>
<sequence length="646" mass="67079">MTKMACYELLQARRASLQSPAATAREPGRRPSVCSNTICRRQSRRRSLAVSCNSSGPQQWRTVPTHQQYGTQRRPGPGPVADGDGGLPGPVVAAGWVLAAMIAFNFLRAIVLMWVRSQPRRPLLPPTPAPTAAAAEAQAPTDAPASPGLASGADPEPGSAGAAGGQTRPAAAESAPGTSASKSLPATAALTPGLASAASMSPLAPAMEDMASASASVSDRVAAASDSAAAATAAAESGGGSLQVANYQLRPRGSKSGNNLGRVVLCATLDPDPEPGSDAGPGPGSASGSGSASRSGSGLSGSGNRAPWRTLEWHQRFWQPLISKYADTPEERVTGLLLLYGNSVLHVLEGDNNQLFALLRELRPQESPGAHRLQQIRVPCYILDLRERLFGQWMCAATQRPTGRSRALRAALRSPAGANDVTGALGVGMMGVGMAKGPGIGGAAAAAAGVSGESLLPPLPGADGVPGSGVAAPEAPPPDQQLVSRIQQLELFVKFVGPKLSALATQEALTQALRNLHDFDTTTPPEDVVASLATDPLAPALHDFVNSFDADYHRYVSLLAMVSELEAELEAVSTGDDADVGGGARIVARAASLAGEIRHLARFYDEHVKRDLKEAMAQREEERRIRGADEVARRLSRGMRLRVNSE</sequence>
<feature type="region of interest" description="Disordered" evidence="1">
    <location>
        <begin position="52"/>
        <end position="84"/>
    </location>
</feature>
<protein>
    <submittedName>
        <fullName evidence="2">Uncharacterized protein</fullName>
    </submittedName>
</protein>
<dbReference type="PANTHER" id="PTHR34035:SF1">
    <property type="entry name" value="TESTIS-EXPRESSED PROTEIN 47"/>
    <property type="match status" value="1"/>
</dbReference>
<proteinExistence type="predicted"/>
<organism evidence="2 3">
    <name type="scientific">Pleodorina starrii</name>
    <dbReference type="NCBI Taxonomy" id="330485"/>
    <lineage>
        <taxon>Eukaryota</taxon>
        <taxon>Viridiplantae</taxon>
        <taxon>Chlorophyta</taxon>
        <taxon>core chlorophytes</taxon>
        <taxon>Chlorophyceae</taxon>
        <taxon>CS clade</taxon>
        <taxon>Chlamydomonadales</taxon>
        <taxon>Volvocaceae</taxon>
        <taxon>Pleodorina</taxon>
    </lineage>
</organism>
<feature type="region of interest" description="Disordered" evidence="1">
    <location>
        <begin position="125"/>
        <end position="184"/>
    </location>
</feature>
<feature type="region of interest" description="Disordered" evidence="1">
    <location>
        <begin position="267"/>
        <end position="305"/>
    </location>
</feature>
<dbReference type="Pfam" id="PF24787">
    <property type="entry name" value="TEX47"/>
    <property type="match status" value="1"/>
</dbReference>
<comment type="caution">
    <text evidence="2">The sequence shown here is derived from an EMBL/GenBank/DDBJ whole genome shotgun (WGS) entry which is preliminary data.</text>
</comment>
<name>A0A9W6F378_9CHLO</name>
<dbReference type="InterPro" id="IPR055308">
    <property type="entry name" value="TEX47-like"/>
</dbReference>
<evidence type="ECO:0000256" key="1">
    <source>
        <dbReference type="SAM" id="MobiDB-lite"/>
    </source>
</evidence>
<reference evidence="2 3" key="1">
    <citation type="journal article" date="2023" name="Commun. Biol.">
        <title>Reorganization of the ancestral sex-determining regions during the evolution of trioecy in Pleodorina starrii.</title>
        <authorList>
            <person name="Takahashi K."/>
            <person name="Suzuki S."/>
            <person name="Kawai-Toyooka H."/>
            <person name="Yamamoto K."/>
            <person name="Hamaji T."/>
            <person name="Ootsuki R."/>
            <person name="Yamaguchi H."/>
            <person name="Kawachi M."/>
            <person name="Higashiyama T."/>
            <person name="Nozaki H."/>
        </authorList>
    </citation>
    <scope>NUCLEOTIDE SEQUENCE [LARGE SCALE GENOMIC DNA]</scope>
    <source>
        <strain evidence="2 3">NIES-4479</strain>
    </source>
</reference>
<feature type="compositionally biased region" description="Polar residues" evidence="1">
    <location>
        <begin position="52"/>
        <end position="71"/>
    </location>
</feature>
<accession>A0A9W6F378</accession>
<evidence type="ECO:0000313" key="3">
    <source>
        <dbReference type="Proteomes" id="UP001165080"/>
    </source>
</evidence>
<dbReference type="AlphaFoldDB" id="A0A9W6F378"/>
<dbReference type="EMBL" id="BRXU01000009">
    <property type="protein sequence ID" value="GLC54180.1"/>
    <property type="molecule type" value="Genomic_DNA"/>
</dbReference>
<evidence type="ECO:0000313" key="2">
    <source>
        <dbReference type="EMBL" id="GLC54180.1"/>
    </source>
</evidence>
<dbReference type="OrthoDB" id="548795at2759"/>
<keyword evidence="3" id="KW-1185">Reference proteome</keyword>